<sequence length="120" mass="14160">MLFFVNFFPQCSHSYFSELCTDMTWSLREPFSRKSLPAFVTLEGFHVVYLYLMFAHRQGTLAGEVTFRDISPKGVHCRQENGSARLPLSRITGYSRDTSFLRWYLPLRHHSFLSGVYRYF</sequence>
<protein>
    <submittedName>
        <fullName evidence="1">Uncharacterized protein</fullName>
    </submittedName>
</protein>
<dbReference type="AlphaFoldDB" id="A0A9D4RTF6"/>
<gene>
    <name evidence="1" type="ORF">DPMN_001861</name>
</gene>
<dbReference type="EMBL" id="JAIWYP010000001">
    <property type="protein sequence ID" value="KAH3877982.1"/>
    <property type="molecule type" value="Genomic_DNA"/>
</dbReference>
<accession>A0A9D4RTF6</accession>
<organism evidence="1 2">
    <name type="scientific">Dreissena polymorpha</name>
    <name type="common">Zebra mussel</name>
    <name type="synonym">Mytilus polymorpha</name>
    <dbReference type="NCBI Taxonomy" id="45954"/>
    <lineage>
        <taxon>Eukaryota</taxon>
        <taxon>Metazoa</taxon>
        <taxon>Spiralia</taxon>
        <taxon>Lophotrochozoa</taxon>
        <taxon>Mollusca</taxon>
        <taxon>Bivalvia</taxon>
        <taxon>Autobranchia</taxon>
        <taxon>Heteroconchia</taxon>
        <taxon>Euheterodonta</taxon>
        <taxon>Imparidentia</taxon>
        <taxon>Neoheterodontei</taxon>
        <taxon>Myida</taxon>
        <taxon>Dreissenoidea</taxon>
        <taxon>Dreissenidae</taxon>
        <taxon>Dreissena</taxon>
    </lineage>
</organism>
<reference evidence="1" key="1">
    <citation type="journal article" date="2019" name="bioRxiv">
        <title>The Genome of the Zebra Mussel, Dreissena polymorpha: A Resource for Invasive Species Research.</title>
        <authorList>
            <person name="McCartney M.A."/>
            <person name="Auch B."/>
            <person name="Kono T."/>
            <person name="Mallez S."/>
            <person name="Zhang Y."/>
            <person name="Obille A."/>
            <person name="Becker A."/>
            <person name="Abrahante J.E."/>
            <person name="Garbe J."/>
            <person name="Badalamenti J.P."/>
            <person name="Herman A."/>
            <person name="Mangelson H."/>
            <person name="Liachko I."/>
            <person name="Sullivan S."/>
            <person name="Sone E.D."/>
            <person name="Koren S."/>
            <person name="Silverstein K.A.T."/>
            <person name="Beckman K.B."/>
            <person name="Gohl D.M."/>
        </authorList>
    </citation>
    <scope>NUCLEOTIDE SEQUENCE</scope>
    <source>
        <strain evidence="1">Duluth1</strain>
        <tissue evidence="1">Whole animal</tissue>
    </source>
</reference>
<name>A0A9D4RTF6_DREPO</name>
<comment type="caution">
    <text evidence="1">The sequence shown here is derived from an EMBL/GenBank/DDBJ whole genome shotgun (WGS) entry which is preliminary data.</text>
</comment>
<evidence type="ECO:0000313" key="1">
    <source>
        <dbReference type="EMBL" id="KAH3877982.1"/>
    </source>
</evidence>
<proteinExistence type="predicted"/>
<keyword evidence="2" id="KW-1185">Reference proteome</keyword>
<dbReference type="Proteomes" id="UP000828390">
    <property type="component" value="Unassembled WGS sequence"/>
</dbReference>
<evidence type="ECO:0000313" key="2">
    <source>
        <dbReference type="Proteomes" id="UP000828390"/>
    </source>
</evidence>
<reference evidence="1" key="2">
    <citation type="submission" date="2020-11" db="EMBL/GenBank/DDBJ databases">
        <authorList>
            <person name="McCartney M.A."/>
            <person name="Auch B."/>
            <person name="Kono T."/>
            <person name="Mallez S."/>
            <person name="Becker A."/>
            <person name="Gohl D.M."/>
            <person name="Silverstein K.A.T."/>
            <person name="Koren S."/>
            <person name="Bechman K.B."/>
            <person name="Herman A."/>
            <person name="Abrahante J.E."/>
            <person name="Garbe J."/>
        </authorList>
    </citation>
    <scope>NUCLEOTIDE SEQUENCE</scope>
    <source>
        <strain evidence="1">Duluth1</strain>
        <tissue evidence="1">Whole animal</tissue>
    </source>
</reference>